<dbReference type="EMBL" id="CP044081">
    <property type="protein sequence ID" value="QEU07966.1"/>
    <property type="molecule type" value="Genomic_DNA"/>
</dbReference>
<dbReference type="Proteomes" id="UP000324507">
    <property type="component" value="Chromosome"/>
</dbReference>
<evidence type="ECO:0000313" key="1">
    <source>
        <dbReference type="EMBL" id="QEU07966.1"/>
    </source>
</evidence>
<dbReference type="InterPro" id="IPR009061">
    <property type="entry name" value="DNA-bd_dom_put_sf"/>
</dbReference>
<organism evidence="1 2">
    <name type="scientific">Paracoccus yeei</name>
    <dbReference type="NCBI Taxonomy" id="147645"/>
    <lineage>
        <taxon>Bacteria</taxon>
        <taxon>Pseudomonadati</taxon>
        <taxon>Pseudomonadota</taxon>
        <taxon>Alphaproteobacteria</taxon>
        <taxon>Rhodobacterales</taxon>
        <taxon>Paracoccaceae</taxon>
        <taxon>Paracoccus</taxon>
    </lineage>
</organism>
<dbReference type="AlphaFoldDB" id="A0A5P2QRD1"/>
<sequence length="68" mass="7663">MKNIILPARPEVKQSELIAELNVSRVTFTKWRRAGRIPLPVRKIGREQVYSTAAVAEACRAFASVRIV</sequence>
<protein>
    <recommendedName>
        <fullName evidence="3">Helix-turn-helix domain-containing protein</fullName>
    </recommendedName>
</protein>
<dbReference type="RefSeq" id="WP_150350247.1">
    <property type="nucleotide sequence ID" value="NZ_CP044081.1"/>
</dbReference>
<gene>
    <name evidence="1" type="ORF">FOB51_08075</name>
</gene>
<name>A0A5P2QRD1_9RHOB</name>
<evidence type="ECO:0008006" key="3">
    <source>
        <dbReference type="Google" id="ProtNLM"/>
    </source>
</evidence>
<dbReference type="SUPFAM" id="SSF46955">
    <property type="entry name" value="Putative DNA-binding domain"/>
    <property type="match status" value="1"/>
</dbReference>
<evidence type="ECO:0000313" key="2">
    <source>
        <dbReference type="Proteomes" id="UP000324507"/>
    </source>
</evidence>
<proteinExistence type="predicted"/>
<reference evidence="1 2" key="1">
    <citation type="submission" date="2019-09" db="EMBL/GenBank/DDBJ databases">
        <title>FDA dAtabase for Regulatory Grade micrObial Sequences (FDA-ARGOS): Supporting development and validation of Infectious Disease Dx tests.</title>
        <authorList>
            <person name="Sciortino C."/>
            <person name="Tallon L."/>
            <person name="Sadzewicz L."/>
            <person name="Vavikolanu K."/>
            <person name="Mehta A."/>
            <person name="Aluvathingal J."/>
            <person name="Nadendla S."/>
            <person name="Nandy P."/>
            <person name="Geyer C."/>
            <person name="Yan Y."/>
            <person name="Sichtig H."/>
        </authorList>
    </citation>
    <scope>NUCLEOTIDE SEQUENCE [LARGE SCALE GENOMIC DNA]</scope>
    <source>
        <strain evidence="1 2">FDAARGOS_643</strain>
    </source>
</reference>
<accession>A0A5P2QRD1</accession>